<gene>
    <name evidence="11" type="ORF">IAA52_06625</name>
</gene>
<dbReference type="SUPFAM" id="SSF47384">
    <property type="entry name" value="Homodimeric domain of signal transducing histidine kinase"/>
    <property type="match status" value="1"/>
</dbReference>
<keyword evidence="4" id="KW-0597">Phosphoprotein</keyword>
<evidence type="ECO:0000256" key="4">
    <source>
        <dbReference type="ARBA" id="ARBA00022553"/>
    </source>
</evidence>
<dbReference type="InterPro" id="IPR036097">
    <property type="entry name" value="HisK_dim/P_sf"/>
</dbReference>
<evidence type="ECO:0000313" key="11">
    <source>
        <dbReference type="EMBL" id="HIQ82761.1"/>
    </source>
</evidence>
<reference evidence="11" key="1">
    <citation type="submission" date="2020-10" db="EMBL/GenBank/DDBJ databases">
        <authorList>
            <person name="Gilroy R."/>
        </authorList>
    </citation>
    <scope>NUCLEOTIDE SEQUENCE</scope>
    <source>
        <strain evidence="11">ChiSjej6B24-2974</strain>
    </source>
</reference>
<dbReference type="InterPro" id="IPR005467">
    <property type="entry name" value="His_kinase_dom"/>
</dbReference>
<comment type="subcellular location">
    <subcellularLocation>
        <location evidence="2">Membrane</location>
    </subcellularLocation>
</comment>
<dbReference type="SUPFAM" id="SSF55874">
    <property type="entry name" value="ATPase domain of HSP90 chaperone/DNA topoisomerase II/histidine kinase"/>
    <property type="match status" value="1"/>
</dbReference>
<proteinExistence type="predicted"/>
<keyword evidence="8" id="KW-0812">Transmembrane</keyword>
<dbReference type="Gene3D" id="1.10.287.130">
    <property type="match status" value="1"/>
</dbReference>
<dbReference type="EMBL" id="DVFZ01000067">
    <property type="protein sequence ID" value="HIQ82761.1"/>
    <property type="molecule type" value="Genomic_DNA"/>
</dbReference>
<evidence type="ECO:0000259" key="10">
    <source>
        <dbReference type="PROSITE" id="PS50885"/>
    </source>
</evidence>
<evidence type="ECO:0000259" key="9">
    <source>
        <dbReference type="PROSITE" id="PS50109"/>
    </source>
</evidence>
<evidence type="ECO:0000256" key="8">
    <source>
        <dbReference type="SAM" id="Phobius"/>
    </source>
</evidence>
<dbReference type="CDD" id="cd06225">
    <property type="entry name" value="HAMP"/>
    <property type="match status" value="1"/>
</dbReference>
<feature type="transmembrane region" description="Helical" evidence="8">
    <location>
        <begin position="16"/>
        <end position="36"/>
    </location>
</feature>
<dbReference type="Gene3D" id="3.30.565.10">
    <property type="entry name" value="Histidine kinase-like ATPase, C-terminal domain"/>
    <property type="match status" value="1"/>
</dbReference>
<evidence type="ECO:0000256" key="2">
    <source>
        <dbReference type="ARBA" id="ARBA00004370"/>
    </source>
</evidence>
<dbReference type="PROSITE" id="PS50109">
    <property type="entry name" value="HIS_KIN"/>
    <property type="match status" value="1"/>
</dbReference>
<dbReference type="PROSITE" id="PS50885">
    <property type="entry name" value="HAMP"/>
    <property type="match status" value="1"/>
</dbReference>
<evidence type="ECO:0000313" key="12">
    <source>
        <dbReference type="Proteomes" id="UP000824260"/>
    </source>
</evidence>
<feature type="domain" description="Histidine kinase" evidence="9">
    <location>
        <begin position="138"/>
        <end position="350"/>
    </location>
</feature>
<keyword evidence="6 11" id="KW-0418">Kinase</keyword>
<evidence type="ECO:0000256" key="7">
    <source>
        <dbReference type="ARBA" id="ARBA00023012"/>
    </source>
</evidence>
<dbReference type="Gene3D" id="6.10.340.10">
    <property type="match status" value="1"/>
</dbReference>
<dbReference type="AlphaFoldDB" id="A0A9D1CWG6"/>
<dbReference type="Pfam" id="PF00512">
    <property type="entry name" value="HisKA"/>
    <property type="match status" value="1"/>
</dbReference>
<keyword evidence="8" id="KW-0472">Membrane</keyword>
<protein>
    <recommendedName>
        <fullName evidence="3">histidine kinase</fullName>
        <ecNumber evidence="3">2.7.13.3</ecNumber>
    </recommendedName>
</protein>
<dbReference type="EC" id="2.7.13.3" evidence="3"/>
<sequence>MRPLPEYFDGIRLPRYVFYLTLGMLMLVSGLHVGLITLLHEVGGNDLVLVHVVLLYWVAVSIALTLYIQRQMRKFYEEPIRRIADAAGQVARGDFSVYLPPVHTPDHLDCLDALTEDFNRMTEALGSIETLKTEFFSNVSHEIKTPIAVVMNTAELLRGENLSPEGREHVETIIRASKRLSTLITDILKLNKLEKQTISPQPEPYDLCAQLAECALQFEDTWERKGVGFEADLEDARQVCLDAGLMELVWTNLLSNAFKFTDAGGAVTLTEALTDAGVVVRVADTGCGMDEETCARVFEKFYQGDTSHATEGNGLGLALVRRVLEMMDCQIAVESAPGKGTTFTVTIPQK</sequence>
<comment type="catalytic activity">
    <reaction evidence="1">
        <text>ATP + protein L-histidine = ADP + protein N-phospho-L-histidine.</text>
        <dbReference type="EC" id="2.7.13.3"/>
    </reaction>
</comment>
<dbReference type="SMART" id="SM00304">
    <property type="entry name" value="HAMP"/>
    <property type="match status" value="1"/>
</dbReference>
<evidence type="ECO:0000256" key="5">
    <source>
        <dbReference type="ARBA" id="ARBA00022679"/>
    </source>
</evidence>
<dbReference type="InterPro" id="IPR050736">
    <property type="entry name" value="Sensor_HK_Regulatory"/>
</dbReference>
<dbReference type="InterPro" id="IPR003661">
    <property type="entry name" value="HisK_dim/P_dom"/>
</dbReference>
<dbReference type="CDD" id="cd00082">
    <property type="entry name" value="HisKA"/>
    <property type="match status" value="1"/>
</dbReference>
<dbReference type="FunFam" id="3.30.565.10:FF:000006">
    <property type="entry name" value="Sensor histidine kinase WalK"/>
    <property type="match status" value="1"/>
</dbReference>
<dbReference type="PRINTS" id="PR00344">
    <property type="entry name" value="BCTRLSENSOR"/>
</dbReference>
<keyword evidence="8" id="KW-1133">Transmembrane helix</keyword>
<dbReference type="SUPFAM" id="SSF158472">
    <property type="entry name" value="HAMP domain-like"/>
    <property type="match status" value="1"/>
</dbReference>
<dbReference type="Pfam" id="PF02518">
    <property type="entry name" value="HATPase_c"/>
    <property type="match status" value="1"/>
</dbReference>
<dbReference type="GO" id="GO:0000155">
    <property type="term" value="F:phosphorelay sensor kinase activity"/>
    <property type="evidence" value="ECO:0007669"/>
    <property type="project" value="InterPro"/>
</dbReference>
<dbReference type="PANTHER" id="PTHR43711:SF1">
    <property type="entry name" value="HISTIDINE KINASE 1"/>
    <property type="match status" value="1"/>
</dbReference>
<evidence type="ECO:0000256" key="3">
    <source>
        <dbReference type="ARBA" id="ARBA00012438"/>
    </source>
</evidence>
<feature type="domain" description="HAMP" evidence="10">
    <location>
        <begin position="74"/>
        <end position="130"/>
    </location>
</feature>
<organism evidence="11 12">
    <name type="scientific">Candidatus Pullichristensenella stercorigallinarum</name>
    <dbReference type="NCBI Taxonomy" id="2840909"/>
    <lineage>
        <taxon>Bacteria</taxon>
        <taxon>Bacillati</taxon>
        <taxon>Bacillota</taxon>
        <taxon>Clostridia</taxon>
        <taxon>Candidatus Pullichristensenella</taxon>
    </lineage>
</organism>
<accession>A0A9D1CWG6</accession>
<dbReference type="InterPro" id="IPR003594">
    <property type="entry name" value="HATPase_dom"/>
</dbReference>
<dbReference type="PANTHER" id="PTHR43711">
    <property type="entry name" value="TWO-COMPONENT HISTIDINE KINASE"/>
    <property type="match status" value="1"/>
</dbReference>
<reference evidence="11" key="2">
    <citation type="journal article" date="2021" name="PeerJ">
        <title>Extensive microbial diversity within the chicken gut microbiome revealed by metagenomics and culture.</title>
        <authorList>
            <person name="Gilroy R."/>
            <person name="Ravi A."/>
            <person name="Getino M."/>
            <person name="Pursley I."/>
            <person name="Horton D.L."/>
            <person name="Alikhan N.F."/>
            <person name="Baker D."/>
            <person name="Gharbi K."/>
            <person name="Hall N."/>
            <person name="Watson M."/>
            <person name="Adriaenssens E.M."/>
            <person name="Foster-Nyarko E."/>
            <person name="Jarju S."/>
            <person name="Secka A."/>
            <person name="Antonio M."/>
            <person name="Oren A."/>
            <person name="Chaudhuri R.R."/>
            <person name="La Ragione R."/>
            <person name="Hildebrand F."/>
            <person name="Pallen M.J."/>
        </authorList>
    </citation>
    <scope>NUCLEOTIDE SEQUENCE</scope>
    <source>
        <strain evidence="11">ChiSjej6B24-2974</strain>
    </source>
</reference>
<dbReference type="SMART" id="SM00387">
    <property type="entry name" value="HATPase_c"/>
    <property type="match status" value="1"/>
</dbReference>
<dbReference type="InterPro" id="IPR004358">
    <property type="entry name" value="Sig_transdc_His_kin-like_C"/>
</dbReference>
<comment type="caution">
    <text evidence="11">The sequence shown here is derived from an EMBL/GenBank/DDBJ whole genome shotgun (WGS) entry which is preliminary data.</text>
</comment>
<keyword evidence="5" id="KW-0808">Transferase</keyword>
<dbReference type="InterPro" id="IPR003660">
    <property type="entry name" value="HAMP_dom"/>
</dbReference>
<feature type="transmembrane region" description="Helical" evidence="8">
    <location>
        <begin position="48"/>
        <end position="68"/>
    </location>
</feature>
<dbReference type="Proteomes" id="UP000824260">
    <property type="component" value="Unassembled WGS sequence"/>
</dbReference>
<name>A0A9D1CWG6_9FIRM</name>
<dbReference type="SMART" id="SM00388">
    <property type="entry name" value="HisKA"/>
    <property type="match status" value="1"/>
</dbReference>
<keyword evidence="7" id="KW-0902">Two-component regulatory system</keyword>
<dbReference type="InterPro" id="IPR036890">
    <property type="entry name" value="HATPase_C_sf"/>
</dbReference>
<evidence type="ECO:0000256" key="6">
    <source>
        <dbReference type="ARBA" id="ARBA00022777"/>
    </source>
</evidence>
<dbReference type="GO" id="GO:0016020">
    <property type="term" value="C:membrane"/>
    <property type="evidence" value="ECO:0007669"/>
    <property type="project" value="UniProtKB-SubCell"/>
</dbReference>
<evidence type="ECO:0000256" key="1">
    <source>
        <dbReference type="ARBA" id="ARBA00000085"/>
    </source>
</evidence>